<keyword evidence="2" id="KW-1185">Reference proteome</keyword>
<evidence type="ECO:0000313" key="1">
    <source>
        <dbReference type="EMBL" id="MXV15644.1"/>
    </source>
</evidence>
<dbReference type="PROSITE" id="PS51257">
    <property type="entry name" value="PROKAR_LIPOPROTEIN"/>
    <property type="match status" value="1"/>
</dbReference>
<dbReference type="Proteomes" id="UP000451233">
    <property type="component" value="Unassembled WGS sequence"/>
</dbReference>
<accession>A0A7K1XXA6</accession>
<comment type="caution">
    <text evidence="1">The sequence shown here is derived from an EMBL/GenBank/DDBJ whole genome shotgun (WGS) entry which is preliminary data.</text>
</comment>
<name>A0A7K1XXA6_9SPHI</name>
<gene>
    <name evidence="1" type="ORF">GS398_10035</name>
</gene>
<dbReference type="RefSeq" id="WP_160906624.1">
    <property type="nucleotide sequence ID" value="NZ_WVHS01000002.1"/>
</dbReference>
<organism evidence="1 2">
    <name type="scientific">Hufsiella ginkgonis</name>
    <dbReference type="NCBI Taxonomy" id="2695274"/>
    <lineage>
        <taxon>Bacteria</taxon>
        <taxon>Pseudomonadati</taxon>
        <taxon>Bacteroidota</taxon>
        <taxon>Sphingobacteriia</taxon>
        <taxon>Sphingobacteriales</taxon>
        <taxon>Sphingobacteriaceae</taxon>
        <taxon>Hufsiella</taxon>
    </lineage>
</organism>
<dbReference type="EMBL" id="WVHS01000002">
    <property type="protein sequence ID" value="MXV15644.1"/>
    <property type="molecule type" value="Genomic_DNA"/>
</dbReference>
<dbReference type="Pfam" id="PF14054">
    <property type="entry name" value="DUF4249"/>
    <property type="match status" value="1"/>
</dbReference>
<proteinExistence type="predicted"/>
<protein>
    <submittedName>
        <fullName evidence="1">DUF4249 family protein</fullName>
    </submittedName>
</protein>
<dbReference type="InterPro" id="IPR025345">
    <property type="entry name" value="DUF4249"/>
</dbReference>
<dbReference type="AlphaFoldDB" id="A0A7K1XXA6"/>
<sequence>MNTILRFFSLTLVLGGLSACEEVIDIDLKDSEAKYVIEGVIANEAGACKVLISQSRKFADDNTFPGISGATVTVENKGVTRTLNETGKGIYQNTSVTGIPGETYSLSVKIGTRLFTASCTMPAPVRFDSLYLTRDDFDRSIRYATVSYRDPLNQKNAYRFVQYKNGKKEKSIFVENDEFTQGEQVNTQLDYYSTIDDQNTAFKKGDKVEIEMQCIDAAIYTYWFSLADGASGNGENAAPANPVSNLKGGALGYFSAHTVQRRSLLVR</sequence>
<evidence type="ECO:0000313" key="2">
    <source>
        <dbReference type="Proteomes" id="UP000451233"/>
    </source>
</evidence>
<reference evidence="1 2" key="1">
    <citation type="submission" date="2019-11" db="EMBL/GenBank/DDBJ databases">
        <title>Pedobacter sp. HMF7056 Genome sequencing and assembly.</title>
        <authorList>
            <person name="Kang H."/>
            <person name="Kim H."/>
            <person name="Joh K."/>
        </authorList>
    </citation>
    <scope>NUCLEOTIDE SEQUENCE [LARGE SCALE GENOMIC DNA]</scope>
    <source>
        <strain evidence="1 2">HMF7056</strain>
    </source>
</reference>